<name>A0A480AFG4_9CYAN</name>
<dbReference type="Proteomes" id="UP000299367">
    <property type="component" value="Unassembled WGS sequence"/>
</dbReference>
<dbReference type="InterPro" id="IPR047865">
    <property type="entry name" value="Ribosomal_uL10_bac_type"/>
</dbReference>
<evidence type="ECO:0000313" key="6">
    <source>
        <dbReference type="EMBL" id="GCL42443.1"/>
    </source>
</evidence>
<dbReference type="GO" id="GO:0006412">
    <property type="term" value="P:translation"/>
    <property type="evidence" value="ECO:0007669"/>
    <property type="project" value="UniProtKB-UniRule"/>
</dbReference>
<dbReference type="InterPro" id="IPR043141">
    <property type="entry name" value="Ribosomal_uL10-like_sf"/>
</dbReference>
<dbReference type="AlphaFoldDB" id="A0A480AFG4"/>
<dbReference type="InterPro" id="IPR022973">
    <property type="entry name" value="Ribosomal_uL10_bac"/>
</dbReference>
<comment type="similarity">
    <text evidence="1 5">Belongs to the universal ribosomal protein uL10 family.</text>
</comment>
<dbReference type="GO" id="GO:0015934">
    <property type="term" value="C:large ribosomal subunit"/>
    <property type="evidence" value="ECO:0007669"/>
    <property type="project" value="InterPro"/>
</dbReference>
<evidence type="ECO:0000256" key="1">
    <source>
        <dbReference type="ARBA" id="ARBA00008889"/>
    </source>
</evidence>
<evidence type="ECO:0000313" key="7">
    <source>
        <dbReference type="Proteomes" id="UP000299367"/>
    </source>
</evidence>
<evidence type="ECO:0000256" key="5">
    <source>
        <dbReference type="HAMAP-Rule" id="MF_00362"/>
    </source>
</evidence>
<dbReference type="PROSITE" id="PS01109">
    <property type="entry name" value="RIBOSOMAL_L10"/>
    <property type="match status" value="1"/>
</dbReference>
<evidence type="ECO:0000256" key="4">
    <source>
        <dbReference type="ARBA" id="ARBA00035202"/>
    </source>
</evidence>
<gene>
    <name evidence="5" type="primary">rplJ</name>
    <name evidence="5" type="synonym">rpl10</name>
    <name evidence="6" type="ORF">NIES80_21480</name>
</gene>
<comment type="subunit">
    <text evidence="5">Part of the ribosomal stalk of the 50S ribosomal subunit. The N-terminus interacts with L11 and the large rRNA to form the base of the stalk. The C-terminus forms an elongated spine to which L12 dimers bind in a sequential fashion forming a multimeric L10(L12)X complex.</text>
</comment>
<keyword evidence="2 5" id="KW-0689">Ribosomal protein</keyword>
<dbReference type="EMBL" id="BJCF01000021">
    <property type="protein sequence ID" value="GCL42443.1"/>
    <property type="molecule type" value="Genomic_DNA"/>
</dbReference>
<dbReference type="CDD" id="cd05797">
    <property type="entry name" value="Ribosomal_L10"/>
    <property type="match status" value="1"/>
</dbReference>
<organism evidence="6 7">
    <name type="scientific">Dolichospermum planctonicum</name>
    <dbReference type="NCBI Taxonomy" id="136072"/>
    <lineage>
        <taxon>Bacteria</taxon>
        <taxon>Bacillati</taxon>
        <taxon>Cyanobacteriota</taxon>
        <taxon>Cyanophyceae</taxon>
        <taxon>Nostocales</taxon>
        <taxon>Aphanizomenonaceae</taxon>
        <taxon>Dolichospermum</taxon>
    </lineage>
</organism>
<reference evidence="7" key="1">
    <citation type="submission" date="2019-02" db="EMBL/GenBank/DDBJ databases">
        <title>Draft genome sequence of Dolichospermum planctonicum NIES-80.</title>
        <authorList>
            <person name="Yamaguchi H."/>
            <person name="Suzuki S."/>
            <person name="Kawachi M."/>
        </authorList>
    </citation>
    <scope>NUCLEOTIDE SEQUENCE [LARGE SCALE GENOMIC DNA]</scope>
    <source>
        <strain evidence="7">NIES-80</strain>
    </source>
</reference>
<sequence length="181" mass="19406">MGRTLENKKEIVADLKETLSKSTLALVIDYQGLTVAEITNLRQQLRPSGAICKVTKNTFMGIAIKDQKQWEPMSELLKGSSAFLLVKEDLSAIKAYQAFQKATKKTEIRGGVMEGRVLSEADVKALGDLPSKEQLMGQIAGAINAVATKLAVGINEVPSSLARALQAIAEKENGDSSESAS</sequence>
<dbReference type="InterPro" id="IPR001790">
    <property type="entry name" value="Ribosomal_uL10"/>
</dbReference>
<keyword evidence="5" id="KW-0699">rRNA-binding</keyword>
<accession>A0A480AFG4</accession>
<keyword evidence="3 5" id="KW-0687">Ribonucleoprotein</keyword>
<dbReference type="Gene3D" id="6.10.250.290">
    <property type="match status" value="1"/>
</dbReference>
<dbReference type="GO" id="GO:0070180">
    <property type="term" value="F:large ribosomal subunit rRNA binding"/>
    <property type="evidence" value="ECO:0007669"/>
    <property type="project" value="UniProtKB-UniRule"/>
</dbReference>
<evidence type="ECO:0000256" key="2">
    <source>
        <dbReference type="ARBA" id="ARBA00022980"/>
    </source>
</evidence>
<proteinExistence type="inferred from homology"/>
<dbReference type="InterPro" id="IPR002363">
    <property type="entry name" value="Ribosomal_uL10_CS_bac"/>
</dbReference>
<protein>
    <recommendedName>
        <fullName evidence="4 5">Large ribosomal subunit protein uL10</fullName>
    </recommendedName>
</protein>
<dbReference type="HAMAP" id="MF_00362">
    <property type="entry name" value="Ribosomal_uL10"/>
    <property type="match status" value="1"/>
</dbReference>
<dbReference type="PANTHER" id="PTHR11560">
    <property type="entry name" value="39S RIBOSOMAL PROTEIN L10, MITOCHONDRIAL"/>
    <property type="match status" value="1"/>
</dbReference>
<comment type="caution">
    <text evidence="6">The sequence shown here is derived from an EMBL/GenBank/DDBJ whole genome shotgun (WGS) entry which is preliminary data.</text>
</comment>
<dbReference type="GO" id="GO:0003735">
    <property type="term" value="F:structural constituent of ribosome"/>
    <property type="evidence" value="ECO:0007669"/>
    <property type="project" value="InterPro"/>
</dbReference>
<dbReference type="Pfam" id="PF00466">
    <property type="entry name" value="Ribosomal_L10"/>
    <property type="match status" value="1"/>
</dbReference>
<evidence type="ECO:0000256" key="3">
    <source>
        <dbReference type="ARBA" id="ARBA00023274"/>
    </source>
</evidence>
<dbReference type="NCBIfam" id="NF000955">
    <property type="entry name" value="PRK00099.1-1"/>
    <property type="match status" value="1"/>
</dbReference>
<dbReference type="RefSeq" id="WP_028084799.1">
    <property type="nucleotide sequence ID" value="NZ_BJCF01000021.1"/>
</dbReference>
<dbReference type="OrthoDB" id="9808307at2"/>
<keyword evidence="5" id="KW-0694">RNA-binding</keyword>
<dbReference type="SUPFAM" id="SSF160369">
    <property type="entry name" value="Ribosomal protein L10-like"/>
    <property type="match status" value="1"/>
</dbReference>
<dbReference type="Gene3D" id="3.30.70.1730">
    <property type="match status" value="1"/>
</dbReference>
<comment type="function">
    <text evidence="5">Forms part of the ribosomal stalk, playing a central role in the interaction of the ribosome with GTP-bound translation factors.</text>
</comment>